<gene>
    <name evidence="1" type="ORF">Dda_8669</name>
</gene>
<sequence length="132" mass="15001">MDIKFTGHDVFSTLEYSHPSGPSLSIEISRRERQRRPSVFEVRSSPCWGPPVGTPFLVSGRQGAARQGSRTQTSTPARNVEWYEVGLRAHLRISIEKHNVGVEGPSRTWLQSPVRQPAIISSMSHFEYRLKW</sequence>
<name>A0AAD6IU40_DREDA</name>
<dbReference type="AlphaFoldDB" id="A0AAD6IU40"/>
<proteinExistence type="predicted"/>
<evidence type="ECO:0000313" key="1">
    <source>
        <dbReference type="EMBL" id="KAJ6256801.1"/>
    </source>
</evidence>
<evidence type="ECO:0000313" key="2">
    <source>
        <dbReference type="Proteomes" id="UP001221413"/>
    </source>
</evidence>
<dbReference type="Proteomes" id="UP001221413">
    <property type="component" value="Unassembled WGS sequence"/>
</dbReference>
<organism evidence="1 2">
    <name type="scientific">Drechslerella dactyloides</name>
    <name type="common">Nematode-trapping fungus</name>
    <name type="synonym">Arthrobotrys dactyloides</name>
    <dbReference type="NCBI Taxonomy" id="74499"/>
    <lineage>
        <taxon>Eukaryota</taxon>
        <taxon>Fungi</taxon>
        <taxon>Dikarya</taxon>
        <taxon>Ascomycota</taxon>
        <taxon>Pezizomycotina</taxon>
        <taxon>Orbiliomycetes</taxon>
        <taxon>Orbiliales</taxon>
        <taxon>Orbiliaceae</taxon>
        <taxon>Drechslerella</taxon>
    </lineage>
</organism>
<protein>
    <submittedName>
        <fullName evidence="1">Uncharacterized protein</fullName>
    </submittedName>
</protein>
<dbReference type="EMBL" id="JAQGDS010000012">
    <property type="protein sequence ID" value="KAJ6256801.1"/>
    <property type="molecule type" value="Genomic_DNA"/>
</dbReference>
<reference evidence="1" key="1">
    <citation type="submission" date="2023-01" db="EMBL/GenBank/DDBJ databases">
        <title>The chitinases involved in constricting ring structure development in the nematode-trapping fungus Drechslerella dactyloides.</title>
        <authorList>
            <person name="Wang R."/>
            <person name="Zhang L."/>
            <person name="Tang P."/>
            <person name="Li S."/>
            <person name="Liang L."/>
        </authorList>
    </citation>
    <scope>NUCLEOTIDE SEQUENCE</scope>
    <source>
        <strain evidence="1">YMF1.00031</strain>
    </source>
</reference>
<comment type="caution">
    <text evidence="1">The sequence shown here is derived from an EMBL/GenBank/DDBJ whole genome shotgun (WGS) entry which is preliminary data.</text>
</comment>
<accession>A0AAD6IU40</accession>
<keyword evidence="2" id="KW-1185">Reference proteome</keyword>